<evidence type="ECO:0000313" key="2">
    <source>
        <dbReference type="Proteomes" id="UP000006702"/>
    </source>
</evidence>
<reference evidence="2" key="1">
    <citation type="journal article" date="2008" name="PLoS Genet.">
        <title>Genomic islands in the pathogenic filamentous fungus Aspergillus fumigatus.</title>
        <authorList>
            <person name="Fedorova N.D."/>
            <person name="Khaldi N."/>
            <person name="Joardar V.S."/>
            <person name="Maiti R."/>
            <person name="Amedeo P."/>
            <person name="Anderson M.J."/>
            <person name="Crabtree J."/>
            <person name="Silva J.C."/>
            <person name="Badger J.H."/>
            <person name="Albarraq A."/>
            <person name="Angiuoli S."/>
            <person name="Bussey H."/>
            <person name="Bowyer P."/>
            <person name="Cotty P.J."/>
            <person name="Dyer P.S."/>
            <person name="Egan A."/>
            <person name="Galens K."/>
            <person name="Fraser-Liggett C.M."/>
            <person name="Haas B.J."/>
            <person name="Inman J.M."/>
            <person name="Kent R."/>
            <person name="Lemieux S."/>
            <person name="Malavazi I."/>
            <person name="Orvis J."/>
            <person name="Roemer T."/>
            <person name="Ronning C.M."/>
            <person name="Sundaram J.P."/>
            <person name="Sutton G."/>
            <person name="Turner G."/>
            <person name="Venter J.C."/>
            <person name="White O.R."/>
            <person name="Whitty B.R."/>
            <person name="Youngman P."/>
            <person name="Wolfe K.H."/>
            <person name="Goldman G.H."/>
            <person name="Wortman J.R."/>
            <person name="Jiang B."/>
            <person name="Denning D.W."/>
            <person name="Nierman W.C."/>
        </authorList>
    </citation>
    <scope>NUCLEOTIDE SEQUENCE [LARGE SCALE GENOMIC DNA]</scope>
    <source>
        <strain evidence="2">ATCC 1020 / DSM 3700 / CBS 544.65 / FGSC A1164 / JCM 1740 / NRRL 181 / WB 181</strain>
    </source>
</reference>
<dbReference type="VEuPathDB" id="FungiDB:NFIA_031060"/>
<accession>A1DA42</accession>
<dbReference type="STRING" id="331117.A1DA42"/>
<dbReference type="KEGG" id="nfi:NFIA_031060"/>
<dbReference type="Proteomes" id="UP000006702">
    <property type="component" value="Unassembled WGS sequence"/>
</dbReference>
<organism evidence="1 2">
    <name type="scientific">Neosartorya fischeri (strain ATCC 1020 / DSM 3700 / CBS 544.65 / FGSC A1164 / JCM 1740 / NRRL 181 / WB 181)</name>
    <name type="common">Aspergillus fischerianus</name>
    <dbReference type="NCBI Taxonomy" id="331117"/>
    <lineage>
        <taxon>Eukaryota</taxon>
        <taxon>Fungi</taxon>
        <taxon>Dikarya</taxon>
        <taxon>Ascomycota</taxon>
        <taxon>Pezizomycotina</taxon>
        <taxon>Eurotiomycetes</taxon>
        <taxon>Eurotiomycetidae</taxon>
        <taxon>Eurotiales</taxon>
        <taxon>Aspergillaceae</taxon>
        <taxon>Aspergillus</taxon>
        <taxon>Aspergillus subgen. Fumigati</taxon>
    </lineage>
</organism>
<protein>
    <submittedName>
        <fullName evidence="1">Uncharacterized protein</fullName>
    </submittedName>
</protein>
<name>A1DA42_NEOFI</name>
<dbReference type="OrthoDB" id="4227485at2759"/>
<dbReference type="GeneID" id="4589107"/>
<dbReference type="AlphaFoldDB" id="A1DA42"/>
<evidence type="ECO:0000313" key="1">
    <source>
        <dbReference type="EMBL" id="EAW20673.1"/>
    </source>
</evidence>
<keyword evidence="2" id="KW-1185">Reference proteome</keyword>
<proteinExistence type="predicted"/>
<dbReference type="Pfam" id="PF12520">
    <property type="entry name" value="DUF3723"/>
    <property type="match status" value="1"/>
</dbReference>
<gene>
    <name evidence="1" type="ORF">NFIA_031060</name>
</gene>
<dbReference type="HOGENOM" id="CLU_004286_7_0_1"/>
<sequence length="264" mass="29932">MQPNTVAPEGESPADSLTNYLCGFAKIKLRHLSGEYRKKNMLRFKRALVGGQCSLLDLEHYITALIDMNTLNKGLEKSGINASTLLDAIDPPHLSLEDAVVLACLRGRDLLEAARRVLPPGRRWVVVKLYVDSMSSHASLSPSPNRYSEGLPVNLRTEIAESFSYVDGVSNVEIFGSLLRDFSGMESTFWRSRLPSDSDFQYVQRVARTPELRESFMALIPFPGLWSTFTFRKLEHVVSPRCDEVRRRHVPSLFIHYFDWNPAE</sequence>
<dbReference type="EMBL" id="DS027693">
    <property type="protein sequence ID" value="EAW20673.1"/>
    <property type="molecule type" value="Genomic_DNA"/>
</dbReference>
<dbReference type="InterPro" id="IPR022198">
    <property type="entry name" value="DUF3723"/>
</dbReference>
<dbReference type="RefSeq" id="XP_001262570.1">
    <property type="nucleotide sequence ID" value="XM_001262569.1"/>
</dbReference>